<reference evidence="1" key="1">
    <citation type="journal article" date="2020" name="Nature">
        <title>Giant virus diversity and host interactions through global metagenomics.</title>
        <authorList>
            <person name="Schulz F."/>
            <person name="Roux S."/>
            <person name="Paez-Espino D."/>
            <person name="Jungbluth S."/>
            <person name="Walsh D.A."/>
            <person name="Denef V.J."/>
            <person name="McMahon K.D."/>
            <person name="Konstantinidis K.T."/>
            <person name="Eloe-Fadrosh E.A."/>
            <person name="Kyrpides N.C."/>
            <person name="Woyke T."/>
        </authorList>
    </citation>
    <scope>NUCLEOTIDE SEQUENCE</scope>
    <source>
        <strain evidence="1">GVMAG-M-3300023174-189</strain>
    </source>
</reference>
<dbReference type="EMBL" id="MN739626">
    <property type="protein sequence ID" value="QHT16586.1"/>
    <property type="molecule type" value="Genomic_DNA"/>
</dbReference>
<evidence type="ECO:0000313" key="1">
    <source>
        <dbReference type="EMBL" id="QHT16586.1"/>
    </source>
</evidence>
<dbReference type="InterPro" id="IPR050587">
    <property type="entry name" value="GNT1/Glycosyltrans_8"/>
</dbReference>
<sequence>MNTNLIYCSAFINNDALDFLKSFLFTIKLYSSLDTFDILVITSSDFLHKIESISKQLDMPLKTMVLDCNSLDKVVLSRLQIFSYDSISRYSKILYLDTDILVHNNIQPIFELHLEDKLYAVNEPHTTLESIHHGGSLFDFSKVNKTTPGVNAGALLFNNSDTIKNLFKKILDHASKLGKSMVSVDQVLLNYYCITEKLFGPNILGNHIFLSNKELPVSPIGKKYIMNHMYGGNRLPKKQRIMYHLQHLLDAFPICRPKKNDTSDKMVFKRYTWGSGSIVFDKDGVLVTTWGRGRYVCLNDNVYRASWASINHTIIFNNDLTKYTSICNSNVLIDGGVIDTVHTDTIPVSSLSSVKPISYNVGNKMLVYFCVFHNTTYFDLLEQLLLSLKVFSVYNENIEYLVFVSDSLVARAHLLINALQFPLHIKVFNFQSQHEAGCARLHIFEYEFINNYSKILYMDTDILIQGDIMKIFDCLKEDKLYAKNEYTVYGSGHGGLFFDFTKIDKNIVTLNSGVLLFNNSPKIRALFYDINLHIKQLKAKTSLLPLCMDQPFIVYHSIINNMCELTSLSNLIFLSENNAPPPLFSPYIISHFITPIGNPWNKLGRMKAHLKSLFTTYSTNLAISDAFIDKSYSWKGDTISFKANGVLQMNETTSNYSMINKRTAVIKINNNSFIFTLHNVEKPSILPLCIDIDSLSYFLEKRQPSFNILLATIGRPSLQRMLYSLSDQLDPIDCVTIVFDNTKEIPEFDFSSFRCKVNIFCEPVKLGYWGHGIRNKYSNLLEKRDFIMHGDDDDMYPSDCFELLRRDCLNPDILYIGKTLGTNGHVNIEKNGINIGECGTTSGIIPYELNKCGTWGYVYGGDGMFNKQIEQKAKGIQYLSYFNYLIRPDTAKFNKNIYCFWGGQNKMSKQREENLKKLTEYSGCNVILVTDATLEKYILPDHPFHEAYQYLSDTQKSDYFRIYFMKFYGGGYSDIKEPGGSWAKYFDDLYYSNYWICACKEIHKDDIGWKPYSTKFNELGGTNTFIAKPNTPLVNELYSEMITYLDNKLLELKLNPAKGPQDCSENGTGYPIEWVGIIKLYHKVCYKYKKHILITLPRPVITNYR</sequence>
<dbReference type="AlphaFoldDB" id="A0A6C0DI01"/>
<dbReference type="Gene3D" id="3.90.550.10">
    <property type="entry name" value="Spore Coat Polysaccharide Biosynthesis Protein SpsA, Chain A"/>
    <property type="match status" value="2"/>
</dbReference>
<name>A0A6C0DI01_9ZZZZ</name>
<protein>
    <submittedName>
        <fullName evidence="1">Uncharacterized protein</fullName>
    </submittedName>
</protein>
<organism evidence="1">
    <name type="scientific">viral metagenome</name>
    <dbReference type="NCBI Taxonomy" id="1070528"/>
    <lineage>
        <taxon>unclassified sequences</taxon>
        <taxon>metagenomes</taxon>
        <taxon>organismal metagenomes</taxon>
    </lineage>
</organism>
<dbReference type="GO" id="GO:0016757">
    <property type="term" value="F:glycosyltransferase activity"/>
    <property type="evidence" value="ECO:0007669"/>
    <property type="project" value="InterPro"/>
</dbReference>
<accession>A0A6C0DI01</accession>
<dbReference type="Pfam" id="PF01501">
    <property type="entry name" value="Glyco_transf_8"/>
    <property type="match status" value="2"/>
</dbReference>
<dbReference type="InterPro" id="IPR029044">
    <property type="entry name" value="Nucleotide-diphossugar_trans"/>
</dbReference>
<dbReference type="InterPro" id="IPR002495">
    <property type="entry name" value="Glyco_trans_8"/>
</dbReference>
<dbReference type="PANTHER" id="PTHR11183">
    <property type="entry name" value="GLYCOGENIN SUBFAMILY MEMBER"/>
    <property type="match status" value="1"/>
</dbReference>
<dbReference type="Gene3D" id="3.90.550.20">
    <property type="match status" value="1"/>
</dbReference>
<dbReference type="SUPFAM" id="SSF53448">
    <property type="entry name" value="Nucleotide-diphospho-sugar transferases"/>
    <property type="match status" value="3"/>
</dbReference>
<proteinExistence type="predicted"/>